<feature type="signal peptide" evidence="1">
    <location>
        <begin position="1"/>
        <end position="21"/>
    </location>
</feature>
<keyword evidence="1" id="KW-0732">Signal</keyword>
<feature type="chain" id="PRO_5042264366" evidence="1">
    <location>
        <begin position="22"/>
        <end position="56"/>
    </location>
</feature>
<evidence type="ECO:0000313" key="3">
    <source>
        <dbReference type="Proteomes" id="UP000820818"/>
    </source>
</evidence>
<protein>
    <submittedName>
        <fullName evidence="2">Uncharacterized protein</fullName>
    </submittedName>
</protein>
<gene>
    <name evidence="2" type="ORF">GHT06_012291</name>
</gene>
<sequence>MFYVTRWILVIVAVCWSTASAEEQTAASSDQQPAGRNLLGGFGSILGGRLVVSVRV</sequence>
<accession>A0AAD5LG27</accession>
<evidence type="ECO:0000313" key="2">
    <source>
        <dbReference type="EMBL" id="KAI9561335.1"/>
    </source>
</evidence>
<evidence type="ECO:0000256" key="1">
    <source>
        <dbReference type="SAM" id="SignalP"/>
    </source>
</evidence>
<dbReference type="AlphaFoldDB" id="A0AAD5LG27"/>
<reference evidence="2 3" key="1">
    <citation type="submission" date="2022-05" db="EMBL/GenBank/DDBJ databases">
        <title>A multi-omics perspective on studying reproductive biology in Daphnia sinensis.</title>
        <authorList>
            <person name="Jia J."/>
        </authorList>
    </citation>
    <scope>NUCLEOTIDE SEQUENCE [LARGE SCALE GENOMIC DNA]</scope>
    <source>
        <strain evidence="2 3">WSL</strain>
    </source>
</reference>
<dbReference type="EMBL" id="WJBH02000003">
    <property type="protein sequence ID" value="KAI9561335.1"/>
    <property type="molecule type" value="Genomic_DNA"/>
</dbReference>
<comment type="caution">
    <text evidence="2">The sequence shown here is derived from an EMBL/GenBank/DDBJ whole genome shotgun (WGS) entry which is preliminary data.</text>
</comment>
<organism evidence="2 3">
    <name type="scientific">Daphnia sinensis</name>
    <dbReference type="NCBI Taxonomy" id="1820382"/>
    <lineage>
        <taxon>Eukaryota</taxon>
        <taxon>Metazoa</taxon>
        <taxon>Ecdysozoa</taxon>
        <taxon>Arthropoda</taxon>
        <taxon>Crustacea</taxon>
        <taxon>Branchiopoda</taxon>
        <taxon>Diplostraca</taxon>
        <taxon>Cladocera</taxon>
        <taxon>Anomopoda</taxon>
        <taxon>Daphniidae</taxon>
        <taxon>Daphnia</taxon>
        <taxon>Daphnia similis group</taxon>
    </lineage>
</organism>
<proteinExistence type="predicted"/>
<dbReference type="Proteomes" id="UP000820818">
    <property type="component" value="Linkage Group LG3"/>
</dbReference>
<name>A0AAD5LG27_9CRUS</name>
<keyword evidence="3" id="KW-1185">Reference proteome</keyword>